<keyword evidence="1" id="KW-0808">Transferase</keyword>
<evidence type="ECO:0000256" key="6">
    <source>
        <dbReference type="ARBA" id="ARBA00022833"/>
    </source>
</evidence>
<keyword evidence="3" id="KW-0677">Repeat</keyword>
<dbReference type="InterPro" id="IPR031127">
    <property type="entry name" value="E3_UB_ligase_RBR"/>
</dbReference>
<dbReference type="Proteomes" id="UP001165289">
    <property type="component" value="Unassembled WGS sequence"/>
</dbReference>
<dbReference type="InterPro" id="IPR017907">
    <property type="entry name" value="Znf_RING_CS"/>
</dbReference>
<feature type="domain" description="RING-type" evidence="7">
    <location>
        <begin position="43"/>
        <end position="267"/>
    </location>
</feature>
<evidence type="ECO:0000256" key="2">
    <source>
        <dbReference type="ARBA" id="ARBA00022723"/>
    </source>
</evidence>
<reference evidence="8 9" key="1">
    <citation type="journal article" date="2023" name="BMC Biol.">
        <title>The compact genome of the sponge Oopsacas minuta (Hexactinellida) is lacking key metazoan core genes.</title>
        <authorList>
            <person name="Santini S."/>
            <person name="Schenkelaars Q."/>
            <person name="Jourda C."/>
            <person name="Duchesne M."/>
            <person name="Belahbib H."/>
            <person name="Rocher C."/>
            <person name="Selva M."/>
            <person name="Riesgo A."/>
            <person name="Vervoort M."/>
            <person name="Leys S.P."/>
            <person name="Kodjabachian L."/>
            <person name="Le Bivic A."/>
            <person name="Borchiellini C."/>
            <person name="Claverie J.M."/>
            <person name="Renard E."/>
        </authorList>
    </citation>
    <scope>NUCLEOTIDE SEQUENCE [LARGE SCALE GENOMIC DNA]</scope>
    <source>
        <strain evidence="8">SPO-2</strain>
    </source>
</reference>
<dbReference type="GO" id="GO:0008270">
    <property type="term" value="F:zinc ion binding"/>
    <property type="evidence" value="ECO:0007669"/>
    <property type="project" value="UniProtKB-KW"/>
</dbReference>
<evidence type="ECO:0000256" key="5">
    <source>
        <dbReference type="ARBA" id="ARBA00022786"/>
    </source>
</evidence>
<dbReference type="AlphaFoldDB" id="A0AAV7JGI4"/>
<dbReference type="GO" id="GO:0016567">
    <property type="term" value="P:protein ubiquitination"/>
    <property type="evidence" value="ECO:0007669"/>
    <property type="project" value="InterPro"/>
</dbReference>
<dbReference type="CDD" id="cd20336">
    <property type="entry name" value="Rcat_RBR"/>
    <property type="match status" value="1"/>
</dbReference>
<dbReference type="GO" id="GO:0004842">
    <property type="term" value="F:ubiquitin-protein transferase activity"/>
    <property type="evidence" value="ECO:0007669"/>
    <property type="project" value="InterPro"/>
</dbReference>
<organism evidence="8 9">
    <name type="scientific">Oopsacas minuta</name>
    <dbReference type="NCBI Taxonomy" id="111878"/>
    <lineage>
        <taxon>Eukaryota</taxon>
        <taxon>Metazoa</taxon>
        <taxon>Porifera</taxon>
        <taxon>Hexactinellida</taxon>
        <taxon>Hexasterophora</taxon>
        <taxon>Lyssacinosida</taxon>
        <taxon>Leucopsacidae</taxon>
        <taxon>Oopsacas</taxon>
    </lineage>
</organism>
<keyword evidence="2" id="KW-0479">Metal-binding</keyword>
<dbReference type="InterPro" id="IPR044066">
    <property type="entry name" value="TRIAD_supradom"/>
</dbReference>
<gene>
    <name evidence="8" type="ORF">LOD99_8474</name>
</gene>
<dbReference type="PANTHER" id="PTHR11685">
    <property type="entry name" value="RBR FAMILY RING FINGER AND IBR DOMAIN-CONTAINING"/>
    <property type="match status" value="1"/>
</dbReference>
<keyword evidence="4" id="KW-0863">Zinc-finger</keyword>
<dbReference type="PROSITE" id="PS00518">
    <property type="entry name" value="ZF_RING_1"/>
    <property type="match status" value="1"/>
</dbReference>
<dbReference type="EMBL" id="JAKMXF010000336">
    <property type="protein sequence ID" value="KAI6647887.1"/>
    <property type="molecule type" value="Genomic_DNA"/>
</dbReference>
<evidence type="ECO:0000259" key="7">
    <source>
        <dbReference type="PROSITE" id="PS51873"/>
    </source>
</evidence>
<sequence length="278" mass="31215">MSSLGASKSAFDNRGIEVSQVRVGAEYFIGKRNYERTVKFPHPNGECCVCSDEGGLKLKCGHYMCPDDILDYAWKQIKTLKHEISCASCTKIVDIDDIIILGLPDDEEKQFLTAALSVNFCLSQDIQQCIRCKSYCQRKNEDSPQVNCLVCTKNMIKPYLFCWYCLGEWKTAPTEYKKCGNSNCKKAKIMQLESAPMIDFKDKKGKTVKVPSIRACPDCTTIIEHNGGCNEMTCNYCKHKFCFICLIPTKEGSLICKSTTWNPNATITCIPAPIQANI</sequence>
<evidence type="ECO:0000313" key="8">
    <source>
        <dbReference type="EMBL" id="KAI6647887.1"/>
    </source>
</evidence>
<protein>
    <submittedName>
        <fullName evidence="8">E3 ubiquitin-protein ligase RNF19A-like</fullName>
    </submittedName>
</protein>
<name>A0AAV7JGI4_9METZ</name>
<dbReference type="SUPFAM" id="SSF57850">
    <property type="entry name" value="RING/U-box"/>
    <property type="match status" value="1"/>
</dbReference>
<dbReference type="Pfam" id="PF22191">
    <property type="entry name" value="IBR_1"/>
    <property type="match status" value="1"/>
</dbReference>
<evidence type="ECO:0000256" key="1">
    <source>
        <dbReference type="ARBA" id="ARBA00022679"/>
    </source>
</evidence>
<evidence type="ECO:0000256" key="3">
    <source>
        <dbReference type="ARBA" id="ARBA00022737"/>
    </source>
</evidence>
<keyword evidence="9" id="KW-1185">Reference proteome</keyword>
<accession>A0AAV7JGI4</accession>
<comment type="caution">
    <text evidence="8">The sequence shown here is derived from an EMBL/GenBank/DDBJ whole genome shotgun (WGS) entry which is preliminary data.</text>
</comment>
<proteinExistence type="predicted"/>
<keyword evidence="6" id="KW-0862">Zinc</keyword>
<dbReference type="PROSITE" id="PS51873">
    <property type="entry name" value="TRIAD"/>
    <property type="match status" value="1"/>
</dbReference>
<dbReference type="Gene3D" id="1.20.120.1750">
    <property type="match status" value="1"/>
</dbReference>
<evidence type="ECO:0000256" key="4">
    <source>
        <dbReference type="ARBA" id="ARBA00022771"/>
    </source>
</evidence>
<keyword evidence="5" id="KW-0833">Ubl conjugation pathway</keyword>
<evidence type="ECO:0000313" key="9">
    <source>
        <dbReference type="Proteomes" id="UP001165289"/>
    </source>
</evidence>